<proteinExistence type="predicted"/>
<keyword evidence="1" id="KW-0472">Membrane</keyword>
<accession>A0A0A9GGC1</accession>
<evidence type="ECO:0000256" key="1">
    <source>
        <dbReference type="SAM" id="Phobius"/>
    </source>
</evidence>
<reference evidence="2" key="1">
    <citation type="submission" date="2014-09" db="EMBL/GenBank/DDBJ databases">
        <authorList>
            <person name="Magalhaes I.L.F."/>
            <person name="Oliveira U."/>
            <person name="Santos F.R."/>
            <person name="Vidigal T.H.D.A."/>
            <person name="Brescovit A.D."/>
            <person name="Santos A.J."/>
        </authorList>
    </citation>
    <scope>NUCLEOTIDE SEQUENCE</scope>
    <source>
        <tissue evidence="2">Shoot tissue taken approximately 20 cm above the soil surface</tissue>
    </source>
</reference>
<organism evidence="2">
    <name type="scientific">Arundo donax</name>
    <name type="common">Giant reed</name>
    <name type="synonym">Donax arundinaceus</name>
    <dbReference type="NCBI Taxonomy" id="35708"/>
    <lineage>
        <taxon>Eukaryota</taxon>
        <taxon>Viridiplantae</taxon>
        <taxon>Streptophyta</taxon>
        <taxon>Embryophyta</taxon>
        <taxon>Tracheophyta</taxon>
        <taxon>Spermatophyta</taxon>
        <taxon>Magnoliopsida</taxon>
        <taxon>Liliopsida</taxon>
        <taxon>Poales</taxon>
        <taxon>Poaceae</taxon>
        <taxon>PACMAD clade</taxon>
        <taxon>Arundinoideae</taxon>
        <taxon>Arundineae</taxon>
        <taxon>Arundo</taxon>
    </lineage>
</organism>
<evidence type="ECO:0000313" key="2">
    <source>
        <dbReference type="EMBL" id="JAE23542.1"/>
    </source>
</evidence>
<name>A0A0A9GGC1_ARUDO</name>
<keyword evidence="1" id="KW-1133">Transmembrane helix</keyword>
<keyword evidence="1" id="KW-0812">Transmembrane</keyword>
<protein>
    <submittedName>
        <fullName evidence="2">Uncharacterized protein</fullName>
    </submittedName>
</protein>
<reference evidence="2" key="2">
    <citation type="journal article" date="2015" name="Data Brief">
        <title>Shoot transcriptome of the giant reed, Arundo donax.</title>
        <authorList>
            <person name="Barrero R.A."/>
            <person name="Guerrero F.D."/>
            <person name="Moolhuijzen P."/>
            <person name="Goolsby J.A."/>
            <person name="Tidwell J."/>
            <person name="Bellgard S.E."/>
            <person name="Bellgard M.I."/>
        </authorList>
    </citation>
    <scope>NUCLEOTIDE SEQUENCE</scope>
    <source>
        <tissue evidence="2">Shoot tissue taken approximately 20 cm above the soil surface</tissue>
    </source>
</reference>
<sequence length="51" mass="5781">MCPFPFLCTLRFSQANLTILSLVICCSATSLKICIMQAKFNKKYHLILSII</sequence>
<dbReference type="AlphaFoldDB" id="A0A0A9GGC1"/>
<feature type="transmembrane region" description="Helical" evidence="1">
    <location>
        <begin position="15"/>
        <end position="35"/>
    </location>
</feature>
<dbReference type="EMBL" id="GBRH01174354">
    <property type="protein sequence ID" value="JAE23542.1"/>
    <property type="molecule type" value="Transcribed_RNA"/>
</dbReference>